<dbReference type="Proteomes" id="UP000326396">
    <property type="component" value="Unassembled WGS sequence"/>
</dbReference>
<accession>A0A5N6LK57</accession>
<dbReference type="EMBL" id="SZYD01000073">
    <property type="protein sequence ID" value="KAD2223651.1"/>
    <property type="molecule type" value="Genomic_DNA"/>
</dbReference>
<dbReference type="OrthoDB" id="1283502at2759"/>
<feature type="compositionally biased region" description="Basic residues" evidence="1">
    <location>
        <begin position="40"/>
        <end position="54"/>
    </location>
</feature>
<protein>
    <submittedName>
        <fullName evidence="2">Uncharacterized protein</fullName>
    </submittedName>
</protein>
<gene>
    <name evidence="2" type="ORF">E3N88_41617</name>
</gene>
<reference evidence="2 3" key="1">
    <citation type="submission" date="2019-05" db="EMBL/GenBank/DDBJ databases">
        <title>Mikania micrantha, genome provides insights into the molecular mechanism of rapid growth.</title>
        <authorList>
            <person name="Liu B."/>
        </authorList>
    </citation>
    <scope>NUCLEOTIDE SEQUENCE [LARGE SCALE GENOMIC DNA]</scope>
    <source>
        <strain evidence="2">NLD-2019</strain>
        <tissue evidence="2">Leaf</tissue>
    </source>
</reference>
<organism evidence="2 3">
    <name type="scientific">Mikania micrantha</name>
    <name type="common">bitter vine</name>
    <dbReference type="NCBI Taxonomy" id="192012"/>
    <lineage>
        <taxon>Eukaryota</taxon>
        <taxon>Viridiplantae</taxon>
        <taxon>Streptophyta</taxon>
        <taxon>Embryophyta</taxon>
        <taxon>Tracheophyta</taxon>
        <taxon>Spermatophyta</taxon>
        <taxon>Magnoliopsida</taxon>
        <taxon>eudicotyledons</taxon>
        <taxon>Gunneridae</taxon>
        <taxon>Pentapetalae</taxon>
        <taxon>asterids</taxon>
        <taxon>campanulids</taxon>
        <taxon>Asterales</taxon>
        <taxon>Asteraceae</taxon>
        <taxon>Asteroideae</taxon>
        <taxon>Heliantheae alliance</taxon>
        <taxon>Eupatorieae</taxon>
        <taxon>Mikania</taxon>
    </lineage>
</organism>
<keyword evidence="3" id="KW-1185">Reference proteome</keyword>
<proteinExistence type="predicted"/>
<evidence type="ECO:0000313" key="3">
    <source>
        <dbReference type="Proteomes" id="UP000326396"/>
    </source>
</evidence>
<dbReference type="PANTHER" id="PTHR46238">
    <property type="entry name" value="REVERSE TRANSCRIPTASE DOMAIN-CONTAINING PROTEIN"/>
    <property type="match status" value="1"/>
</dbReference>
<name>A0A5N6LK57_9ASTR</name>
<evidence type="ECO:0000313" key="2">
    <source>
        <dbReference type="EMBL" id="KAD2223651.1"/>
    </source>
</evidence>
<feature type="region of interest" description="Disordered" evidence="1">
    <location>
        <begin position="39"/>
        <end position="63"/>
    </location>
</feature>
<sequence length="103" mass="12612">MMYGTNCWPIKKNQTRKLVTAEMRMLRWMCGRTRLDRIRNEKKKRVSPRKKNRVSHGGGEKGKGRLRLTWEEQISWDFAELHLSEDMIYDRSQWRRRIKMQDT</sequence>
<dbReference type="PANTHER" id="PTHR46238:SF8">
    <property type="entry name" value="ENDONUCLEASE_EXONUCLEASE_PHOSPHATASE DOMAIN-CONTAINING PROTEIN"/>
    <property type="match status" value="1"/>
</dbReference>
<comment type="caution">
    <text evidence="2">The sequence shown here is derived from an EMBL/GenBank/DDBJ whole genome shotgun (WGS) entry which is preliminary data.</text>
</comment>
<dbReference type="AlphaFoldDB" id="A0A5N6LK57"/>
<evidence type="ECO:0000256" key="1">
    <source>
        <dbReference type="SAM" id="MobiDB-lite"/>
    </source>
</evidence>